<evidence type="ECO:0000313" key="2">
    <source>
        <dbReference type="Proteomes" id="UP000199118"/>
    </source>
</evidence>
<keyword evidence="2" id="KW-1185">Reference proteome</keyword>
<dbReference type="RefSeq" id="WP_218133481.1">
    <property type="nucleotide sequence ID" value="NZ_FNMZ01000011.1"/>
</dbReference>
<dbReference type="Proteomes" id="UP000199118">
    <property type="component" value="Unassembled WGS sequence"/>
</dbReference>
<evidence type="ECO:0000313" key="1">
    <source>
        <dbReference type="EMBL" id="SDX84660.1"/>
    </source>
</evidence>
<dbReference type="EMBL" id="FNMZ01000011">
    <property type="protein sequence ID" value="SDX84660.1"/>
    <property type="molecule type" value="Genomic_DNA"/>
</dbReference>
<dbReference type="AlphaFoldDB" id="A0A1H3F190"/>
<dbReference type="GO" id="GO:0008168">
    <property type="term" value="F:methyltransferase activity"/>
    <property type="evidence" value="ECO:0007669"/>
    <property type="project" value="UniProtKB-KW"/>
</dbReference>
<dbReference type="InterPro" id="IPR029063">
    <property type="entry name" value="SAM-dependent_MTases_sf"/>
</dbReference>
<dbReference type="GO" id="GO:0032259">
    <property type="term" value="P:methylation"/>
    <property type="evidence" value="ECO:0007669"/>
    <property type="project" value="UniProtKB-KW"/>
</dbReference>
<gene>
    <name evidence="1" type="ORF">SAMN05444336_11177</name>
</gene>
<keyword evidence="1" id="KW-0808">Transferase</keyword>
<name>A0A1H3F190_9RHOB</name>
<reference evidence="1 2" key="1">
    <citation type="submission" date="2016-10" db="EMBL/GenBank/DDBJ databases">
        <authorList>
            <person name="de Groot N.N."/>
        </authorList>
    </citation>
    <scope>NUCLEOTIDE SEQUENCE [LARGE SCALE GENOMIC DNA]</scope>
    <source>
        <strain evidence="1 2">DSM 17890</strain>
    </source>
</reference>
<dbReference type="SUPFAM" id="SSF53335">
    <property type="entry name" value="S-adenosyl-L-methionine-dependent methyltransferases"/>
    <property type="match status" value="1"/>
</dbReference>
<dbReference type="Pfam" id="PF13578">
    <property type="entry name" value="Methyltransf_24"/>
    <property type="match status" value="1"/>
</dbReference>
<organism evidence="1 2">
    <name type="scientific">Albimonas donghaensis</name>
    <dbReference type="NCBI Taxonomy" id="356660"/>
    <lineage>
        <taxon>Bacteria</taxon>
        <taxon>Pseudomonadati</taxon>
        <taxon>Pseudomonadota</taxon>
        <taxon>Alphaproteobacteria</taxon>
        <taxon>Rhodobacterales</taxon>
        <taxon>Paracoccaceae</taxon>
        <taxon>Albimonas</taxon>
    </lineage>
</organism>
<dbReference type="Gene3D" id="3.40.50.150">
    <property type="entry name" value="Vaccinia Virus protein VP39"/>
    <property type="match status" value="1"/>
</dbReference>
<accession>A0A1H3F190</accession>
<dbReference type="STRING" id="356660.SAMN05444336_11177"/>
<proteinExistence type="predicted"/>
<sequence length="265" mass="28045">MGLGTLLGGRRQGFFIPYRYADGVVPPAGYPAVEALFAAAEPAFAAVLDAIDGLAEELAALGGPAPAPRWEQDWFPRLDGAAAYALARTAPPGRIVEVGSGHSTRFLARAVAAAGAETRQTCIDPAPRAALLDLPVDWRGELLSEAHLPLFEALEPGDMAVFDSSHLLQPGTDVDLILNAILPALARGVLVHVHDVFLPDGYPADWEWRGYAEQNGLAPWLLSGAFAPVFASHYAARRMGAGARPGVAGLPWAGAPESSLWMRRV</sequence>
<protein>
    <submittedName>
        <fullName evidence="1">Predicted O-methyltransferase YrrM</fullName>
    </submittedName>
</protein>
<keyword evidence="1" id="KW-0489">Methyltransferase</keyword>